<name>A0A0A8Z7X9_ARUDO</name>
<dbReference type="AlphaFoldDB" id="A0A0A8Z7X9"/>
<sequence length="50" mass="5614">MNGLSTRLNLHANLVSGHRGQLSHLTVPQNCNVQINVNADNYFIRADIQR</sequence>
<accession>A0A0A8Z7X9</accession>
<protein>
    <submittedName>
        <fullName evidence="1">Uncharacterized protein</fullName>
    </submittedName>
</protein>
<reference evidence="1" key="1">
    <citation type="submission" date="2014-09" db="EMBL/GenBank/DDBJ databases">
        <authorList>
            <person name="Magalhaes I.L.F."/>
            <person name="Oliveira U."/>
            <person name="Santos F.R."/>
            <person name="Vidigal T.H.D.A."/>
            <person name="Brescovit A.D."/>
            <person name="Santos A.J."/>
        </authorList>
    </citation>
    <scope>NUCLEOTIDE SEQUENCE</scope>
    <source>
        <tissue evidence="1">Shoot tissue taken approximately 20 cm above the soil surface</tissue>
    </source>
</reference>
<evidence type="ECO:0000313" key="1">
    <source>
        <dbReference type="EMBL" id="JAD35499.1"/>
    </source>
</evidence>
<reference evidence="1" key="2">
    <citation type="journal article" date="2015" name="Data Brief">
        <title>Shoot transcriptome of the giant reed, Arundo donax.</title>
        <authorList>
            <person name="Barrero R.A."/>
            <person name="Guerrero F.D."/>
            <person name="Moolhuijzen P."/>
            <person name="Goolsby J.A."/>
            <person name="Tidwell J."/>
            <person name="Bellgard S.E."/>
            <person name="Bellgard M.I."/>
        </authorList>
    </citation>
    <scope>NUCLEOTIDE SEQUENCE</scope>
    <source>
        <tissue evidence="1">Shoot tissue taken approximately 20 cm above the soil surface</tissue>
    </source>
</reference>
<dbReference type="EMBL" id="GBRH01262396">
    <property type="protein sequence ID" value="JAD35499.1"/>
    <property type="molecule type" value="Transcribed_RNA"/>
</dbReference>
<proteinExistence type="predicted"/>
<organism evidence="1">
    <name type="scientific">Arundo donax</name>
    <name type="common">Giant reed</name>
    <name type="synonym">Donax arundinaceus</name>
    <dbReference type="NCBI Taxonomy" id="35708"/>
    <lineage>
        <taxon>Eukaryota</taxon>
        <taxon>Viridiplantae</taxon>
        <taxon>Streptophyta</taxon>
        <taxon>Embryophyta</taxon>
        <taxon>Tracheophyta</taxon>
        <taxon>Spermatophyta</taxon>
        <taxon>Magnoliopsida</taxon>
        <taxon>Liliopsida</taxon>
        <taxon>Poales</taxon>
        <taxon>Poaceae</taxon>
        <taxon>PACMAD clade</taxon>
        <taxon>Arundinoideae</taxon>
        <taxon>Arundineae</taxon>
        <taxon>Arundo</taxon>
    </lineage>
</organism>